<dbReference type="PANTHER" id="PTHR34580:SF1">
    <property type="entry name" value="PROTEIN PAFC"/>
    <property type="match status" value="1"/>
</dbReference>
<keyword evidence="4" id="KW-1185">Reference proteome</keyword>
<dbReference type="EMBL" id="VLJN01000021">
    <property type="protein sequence ID" value="TWG84236.1"/>
    <property type="molecule type" value="Genomic_DNA"/>
</dbReference>
<dbReference type="GO" id="GO:0003677">
    <property type="term" value="F:DNA binding"/>
    <property type="evidence" value="ECO:0007669"/>
    <property type="project" value="UniProtKB-KW"/>
</dbReference>
<dbReference type="AlphaFoldDB" id="A0A562BGB8"/>
<name>A0A562BGB8_9BURK</name>
<gene>
    <name evidence="3" type="ORF">L602_002800000350</name>
</gene>
<organism evidence="3 4">
    <name type="scientific">Cupriavidus gilardii J11</name>
    <dbReference type="NCBI Taxonomy" id="936133"/>
    <lineage>
        <taxon>Bacteria</taxon>
        <taxon>Pseudomonadati</taxon>
        <taxon>Pseudomonadota</taxon>
        <taxon>Betaproteobacteria</taxon>
        <taxon>Burkholderiales</taxon>
        <taxon>Burkholderiaceae</taxon>
        <taxon>Cupriavidus</taxon>
    </lineage>
</organism>
<dbReference type="PANTHER" id="PTHR34580">
    <property type="match status" value="1"/>
</dbReference>
<keyword evidence="3" id="KW-0238">DNA-binding</keyword>
<dbReference type="PROSITE" id="PS52050">
    <property type="entry name" value="WYL"/>
    <property type="match status" value="1"/>
</dbReference>
<comment type="caution">
    <text evidence="3">The sequence shown here is derived from an EMBL/GenBank/DDBJ whole genome shotgun (WGS) entry which is preliminary data.</text>
</comment>
<feature type="domain" description="WCX" evidence="2">
    <location>
        <begin position="262"/>
        <end position="335"/>
    </location>
</feature>
<dbReference type="Pfam" id="PF13280">
    <property type="entry name" value="WYL"/>
    <property type="match status" value="1"/>
</dbReference>
<dbReference type="InterPro" id="IPR051534">
    <property type="entry name" value="CBASS_pafABC_assoc_protein"/>
</dbReference>
<dbReference type="OrthoDB" id="8595817at2"/>
<proteinExistence type="predicted"/>
<evidence type="ECO:0000313" key="4">
    <source>
        <dbReference type="Proteomes" id="UP000318141"/>
    </source>
</evidence>
<dbReference type="InterPro" id="IPR026881">
    <property type="entry name" value="WYL_dom"/>
</dbReference>
<accession>A0A562BGB8</accession>
<feature type="domain" description="WYL" evidence="1">
    <location>
        <begin position="164"/>
        <end position="231"/>
    </location>
</feature>
<sequence>MAFRTDSQLDVPILAILHDHHQPGRWLTAPQIAAGLVEHDLHDIAPDLVQQRLVLLMAERAVECRACGDELEWRGADGVRRSSSDADAWLSDDEAFALQALKRFSCRQLTGTLAMRAEKLFTAAEIRLRRRGCEGGRHQVAWHRKVAVVERHTPMIPPRIRETILGAVLDSLFEERYIEIVYRPRAGPERNRTLQPLGVVEKAGFMYLVGLEGEEPDPVCIRLDRLQSATVLSEPFSYPETFCLTDYVTDVGDFGIRSEGHVRLALRFPKGQSHQVRDAPISGDQYEEIRPDGSLVIRCTCDVNDRLLRWLLAQGAEVEVMEPLALRRMFAHEARMLTHIYCRK</sequence>
<dbReference type="InterPro" id="IPR057727">
    <property type="entry name" value="WCX_dom"/>
</dbReference>
<evidence type="ECO:0000259" key="2">
    <source>
        <dbReference type="Pfam" id="PF25583"/>
    </source>
</evidence>
<dbReference type="Proteomes" id="UP000318141">
    <property type="component" value="Unassembled WGS sequence"/>
</dbReference>
<evidence type="ECO:0000313" key="3">
    <source>
        <dbReference type="EMBL" id="TWG84236.1"/>
    </source>
</evidence>
<dbReference type="Pfam" id="PF25583">
    <property type="entry name" value="WCX"/>
    <property type="match status" value="1"/>
</dbReference>
<reference evidence="3 4" key="1">
    <citation type="submission" date="2019-07" db="EMBL/GenBank/DDBJ databases">
        <title>Genome sequencing of lignin-degrading bacterial isolates.</title>
        <authorList>
            <person name="Gladden J."/>
        </authorList>
    </citation>
    <scope>NUCLEOTIDE SEQUENCE [LARGE SCALE GENOMIC DNA]</scope>
    <source>
        <strain evidence="3 4">J11</strain>
    </source>
</reference>
<protein>
    <submittedName>
        <fullName evidence="3">Putative DNA-binding transcriptional regulator YafY</fullName>
    </submittedName>
</protein>
<evidence type="ECO:0000259" key="1">
    <source>
        <dbReference type="Pfam" id="PF13280"/>
    </source>
</evidence>